<dbReference type="Pfam" id="PF00931">
    <property type="entry name" value="NB-ARC"/>
    <property type="match status" value="1"/>
</dbReference>
<dbReference type="InterPro" id="IPR019734">
    <property type="entry name" value="TPR_rpt"/>
</dbReference>
<dbReference type="EMBL" id="SNWQ01000018">
    <property type="protein sequence ID" value="TDO43390.1"/>
    <property type="molecule type" value="Genomic_DNA"/>
</dbReference>
<evidence type="ECO:0000256" key="2">
    <source>
        <dbReference type="ARBA" id="ARBA00022737"/>
    </source>
</evidence>
<dbReference type="InterPro" id="IPR051677">
    <property type="entry name" value="AfsR-DnrI-RedD_regulator"/>
</dbReference>
<dbReference type="PROSITE" id="PS51755">
    <property type="entry name" value="OMPR_PHOB"/>
    <property type="match status" value="1"/>
</dbReference>
<sequence length="933" mass="101232">MEFRLLGPVEVVEDGKVLPQGRRQERLLLALLALSANQLVPAERLVTLLWDDEQPPQPLRTLQVYASRVRKALPRGASLVARDQGYQLEIDPESVDVHRFQHAVRRAEQEPDPAARAACLREALALWRGPALVDVASEEIRQRLCAGLEEERLQTLESRIEADLLVDWNEQLVAELTGLIAEHPLRERLIASLALALYRAGRAAHALDAIRAAKERAAKDLGLDLGRRLQELELAILQGDAQLLEPADPRSGRPRPRQLPAPVSGFVGRVEVADDLAALLTDRPSGSGAPVVVVSAIAGMGGIGKTALAVEVAHRIAGRFPDGQLFLDLRGFGAAPPMAAAEALGILLRSLGLADGDVPGDPAEAATLYRSLVADRRILIVLDNAQDAVVVEQLLPGAGSSAVIVTSRTQFNQLDTARSLLLDALTDEEALTLLRQLAGGARVDREPEAAGAILRACGNLPLAVRVAGARLAARPSWPISHLADRIADHRRRLDQLGLRRNGVRAVFASSLEQLQASDDPEDRQAAWTFARLGIPDSPRIRVVEAGRLLELPEFDAELLLERLVDAQLLGTTSPGVYRLHDLLWAFANEQAEALFDSDDRELALRRLLSLYASVAWRSVAVRNARAVRLDWAVEHWKDETDLTEPTGERTFGWLDEAKPQMLAVAFQGTHVSAATRASALSLAIGLGTYNFSRECWADLISLNRVAERIALEIGDSFAAGLLLQDLSVGLGGVGDADGALGAFESALEHLRRAQVPRAELLALTNFTASLFATGRYEESVVYGKQALDLVEDVAEDALIGGVNLALGRSYESMGALEAARHHFEEALRAAHRTGEQWRLAFILGELGVLDHRAGRLQEAISKLRRCVDIYEGLSQRDDMAASEGELGEALLDNGEPAEAVRYLRNGLNAAVRIGDGERAAVLRERLEQAEAAL</sequence>
<dbReference type="InterPro" id="IPR042197">
    <property type="entry name" value="Apaf_helical"/>
</dbReference>
<evidence type="ECO:0000256" key="4">
    <source>
        <dbReference type="ARBA" id="ARBA00023125"/>
    </source>
</evidence>
<dbReference type="SUPFAM" id="SSF48452">
    <property type="entry name" value="TPR-like"/>
    <property type="match status" value="3"/>
</dbReference>
<evidence type="ECO:0000256" key="6">
    <source>
        <dbReference type="PROSITE-ProRule" id="PRU01091"/>
    </source>
</evidence>
<dbReference type="SMART" id="SM00028">
    <property type="entry name" value="TPR"/>
    <property type="match status" value="5"/>
</dbReference>
<dbReference type="InterPro" id="IPR001867">
    <property type="entry name" value="OmpR/PhoB-type_DNA-bd"/>
</dbReference>
<dbReference type="PANTHER" id="PTHR35807">
    <property type="entry name" value="TRANSCRIPTIONAL REGULATOR REDD-RELATED"/>
    <property type="match status" value="1"/>
</dbReference>
<organism evidence="8 9">
    <name type="scientific">Kribbella caucasensis</name>
    <dbReference type="NCBI Taxonomy" id="2512215"/>
    <lineage>
        <taxon>Bacteria</taxon>
        <taxon>Bacillati</taxon>
        <taxon>Actinomycetota</taxon>
        <taxon>Actinomycetes</taxon>
        <taxon>Propionibacteriales</taxon>
        <taxon>Kribbellaceae</taxon>
        <taxon>Kribbella</taxon>
    </lineage>
</organism>
<feature type="DNA-binding region" description="OmpR/PhoB-type" evidence="6">
    <location>
        <begin position="1"/>
        <end position="90"/>
    </location>
</feature>
<dbReference type="Pfam" id="PF13424">
    <property type="entry name" value="TPR_12"/>
    <property type="match status" value="1"/>
</dbReference>
<dbReference type="AlphaFoldDB" id="A0A4R6K2D0"/>
<dbReference type="Pfam" id="PF03704">
    <property type="entry name" value="BTAD"/>
    <property type="match status" value="1"/>
</dbReference>
<accession>A0A4R6K2D0</accession>
<gene>
    <name evidence="8" type="ORF">EV643_118133</name>
</gene>
<dbReference type="SMART" id="SM01043">
    <property type="entry name" value="BTAD"/>
    <property type="match status" value="1"/>
</dbReference>
<dbReference type="PRINTS" id="PR00364">
    <property type="entry name" value="DISEASERSIST"/>
</dbReference>
<keyword evidence="5" id="KW-0804">Transcription</keyword>
<dbReference type="CDD" id="cd15831">
    <property type="entry name" value="BTAD"/>
    <property type="match status" value="1"/>
</dbReference>
<dbReference type="GO" id="GO:0043531">
    <property type="term" value="F:ADP binding"/>
    <property type="evidence" value="ECO:0007669"/>
    <property type="project" value="InterPro"/>
</dbReference>
<dbReference type="InterPro" id="IPR016032">
    <property type="entry name" value="Sig_transdc_resp-reg_C-effctor"/>
</dbReference>
<keyword evidence="4 6" id="KW-0238">DNA-binding</keyword>
<evidence type="ECO:0000256" key="1">
    <source>
        <dbReference type="ARBA" id="ARBA00005820"/>
    </source>
</evidence>
<dbReference type="Pfam" id="PF00486">
    <property type="entry name" value="Trans_reg_C"/>
    <property type="match status" value="1"/>
</dbReference>
<dbReference type="InterPro" id="IPR002182">
    <property type="entry name" value="NB-ARC"/>
</dbReference>
<keyword evidence="3" id="KW-0805">Transcription regulation</keyword>
<evidence type="ECO:0000313" key="8">
    <source>
        <dbReference type="EMBL" id="TDO43390.1"/>
    </source>
</evidence>
<dbReference type="Proteomes" id="UP000295388">
    <property type="component" value="Unassembled WGS sequence"/>
</dbReference>
<dbReference type="InterPro" id="IPR005158">
    <property type="entry name" value="BTAD"/>
</dbReference>
<dbReference type="Gene3D" id="3.40.50.300">
    <property type="entry name" value="P-loop containing nucleotide triphosphate hydrolases"/>
    <property type="match status" value="1"/>
</dbReference>
<dbReference type="SUPFAM" id="SSF52540">
    <property type="entry name" value="P-loop containing nucleoside triphosphate hydrolases"/>
    <property type="match status" value="1"/>
</dbReference>
<dbReference type="SMART" id="SM00862">
    <property type="entry name" value="Trans_reg_C"/>
    <property type="match status" value="1"/>
</dbReference>
<dbReference type="InterPro" id="IPR036388">
    <property type="entry name" value="WH-like_DNA-bd_sf"/>
</dbReference>
<protein>
    <submittedName>
        <fullName evidence="8">DNA-binding SARP family transcriptional activator</fullName>
    </submittedName>
</protein>
<evidence type="ECO:0000256" key="3">
    <source>
        <dbReference type="ARBA" id="ARBA00023015"/>
    </source>
</evidence>
<name>A0A4R6K2D0_9ACTN</name>
<evidence type="ECO:0000259" key="7">
    <source>
        <dbReference type="PROSITE" id="PS51755"/>
    </source>
</evidence>
<dbReference type="Gene3D" id="1.10.8.430">
    <property type="entry name" value="Helical domain of apoptotic protease-activating factors"/>
    <property type="match status" value="1"/>
</dbReference>
<comment type="similarity">
    <text evidence="1">Belongs to the AfsR/DnrI/RedD regulatory family.</text>
</comment>
<reference evidence="8 9" key="1">
    <citation type="submission" date="2019-03" db="EMBL/GenBank/DDBJ databases">
        <title>Genomic Encyclopedia of Type Strains, Phase III (KMG-III): the genomes of soil and plant-associated and newly described type strains.</title>
        <authorList>
            <person name="Whitman W."/>
        </authorList>
    </citation>
    <scope>NUCLEOTIDE SEQUENCE [LARGE SCALE GENOMIC DNA]</scope>
    <source>
        <strain evidence="8 9">VKM Ac-2527</strain>
    </source>
</reference>
<keyword evidence="2" id="KW-0677">Repeat</keyword>
<feature type="domain" description="OmpR/PhoB-type" evidence="7">
    <location>
        <begin position="1"/>
        <end position="90"/>
    </location>
</feature>
<dbReference type="SUPFAM" id="SSF46894">
    <property type="entry name" value="C-terminal effector domain of the bipartite response regulators"/>
    <property type="match status" value="1"/>
</dbReference>
<evidence type="ECO:0000256" key="5">
    <source>
        <dbReference type="ARBA" id="ARBA00023163"/>
    </source>
</evidence>
<dbReference type="GO" id="GO:0003677">
    <property type="term" value="F:DNA binding"/>
    <property type="evidence" value="ECO:0007669"/>
    <property type="project" value="UniProtKB-UniRule"/>
</dbReference>
<dbReference type="InterPro" id="IPR011990">
    <property type="entry name" value="TPR-like_helical_dom_sf"/>
</dbReference>
<proteinExistence type="inferred from homology"/>
<dbReference type="Gene3D" id="1.25.40.10">
    <property type="entry name" value="Tetratricopeptide repeat domain"/>
    <property type="match status" value="2"/>
</dbReference>
<comment type="caution">
    <text evidence="8">The sequence shown here is derived from an EMBL/GenBank/DDBJ whole genome shotgun (WGS) entry which is preliminary data.</text>
</comment>
<dbReference type="GO" id="GO:0006355">
    <property type="term" value="P:regulation of DNA-templated transcription"/>
    <property type="evidence" value="ECO:0007669"/>
    <property type="project" value="InterPro"/>
</dbReference>
<dbReference type="PANTHER" id="PTHR35807:SF1">
    <property type="entry name" value="TRANSCRIPTIONAL REGULATOR REDD"/>
    <property type="match status" value="1"/>
</dbReference>
<keyword evidence="9" id="KW-1185">Reference proteome</keyword>
<dbReference type="GO" id="GO:0000160">
    <property type="term" value="P:phosphorelay signal transduction system"/>
    <property type="evidence" value="ECO:0007669"/>
    <property type="project" value="InterPro"/>
</dbReference>
<dbReference type="Gene3D" id="1.10.10.10">
    <property type="entry name" value="Winged helix-like DNA-binding domain superfamily/Winged helix DNA-binding domain"/>
    <property type="match status" value="1"/>
</dbReference>
<dbReference type="InterPro" id="IPR027417">
    <property type="entry name" value="P-loop_NTPase"/>
</dbReference>
<evidence type="ECO:0000313" key="9">
    <source>
        <dbReference type="Proteomes" id="UP000295388"/>
    </source>
</evidence>